<keyword evidence="1" id="KW-1133">Transmembrane helix</keyword>
<dbReference type="InterPro" id="IPR018643">
    <property type="entry name" value="DUF2069_membrane"/>
</dbReference>
<evidence type="ECO:0000256" key="1">
    <source>
        <dbReference type="SAM" id="Phobius"/>
    </source>
</evidence>
<protein>
    <submittedName>
        <fullName evidence="2">DUF2069 domain-containing protein</fullName>
    </submittedName>
</protein>
<dbReference type="Pfam" id="PF09842">
    <property type="entry name" value="DUF2069"/>
    <property type="match status" value="1"/>
</dbReference>
<dbReference type="EMBL" id="CP099959">
    <property type="protein sequence ID" value="XCC56965.1"/>
    <property type="molecule type" value="Genomic_DNA"/>
</dbReference>
<gene>
    <name evidence="2" type="ORF">NKE59_05545</name>
</gene>
<sequence length="134" mass="15176">MLTKILDKDKYVLIASAATLDLILLCIAWEWFISPLRPGGSWLILKALPLIILLPGLWRANIYTMQWGTMLILVYTTEALVRLSESGWNFWMALLELVFSIIVFVCLLLYLKPIKAEAKAKAKADPKANTTPKQ</sequence>
<proteinExistence type="predicted"/>
<accession>A0AAU8A0N1</accession>
<feature type="transmembrane region" description="Helical" evidence="1">
    <location>
        <begin position="12"/>
        <end position="33"/>
    </location>
</feature>
<name>A0AAU8A0N1_9BURK</name>
<dbReference type="AlphaFoldDB" id="A0AAU8A0N1"/>
<keyword evidence="1" id="KW-0472">Membrane</keyword>
<feature type="transmembrane region" description="Helical" evidence="1">
    <location>
        <begin position="90"/>
        <end position="111"/>
    </location>
</feature>
<feature type="transmembrane region" description="Helical" evidence="1">
    <location>
        <begin position="39"/>
        <end position="58"/>
    </location>
</feature>
<reference evidence="2" key="1">
    <citation type="submission" date="2022-06" db="EMBL/GenBank/DDBJ databases">
        <title>New Polynucleobacter species.</title>
        <authorList>
            <person name="Hahn M.W."/>
        </authorList>
    </citation>
    <scope>NUCLEOTIDE SEQUENCE</scope>
    <source>
        <strain evidence="2">UK-FUSCHL-C3</strain>
    </source>
</reference>
<evidence type="ECO:0000313" key="2">
    <source>
        <dbReference type="EMBL" id="XCC56965.1"/>
    </source>
</evidence>
<organism evidence="2">
    <name type="scientific">Polynucleobacter sp. UK-FUSCHL-C3</name>
    <dbReference type="NCBI Taxonomy" id="2955208"/>
    <lineage>
        <taxon>Bacteria</taxon>
        <taxon>Pseudomonadati</taxon>
        <taxon>Pseudomonadota</taxon>
        <taxon>Betaproteobacteria</taxon>
        <taxon>Burkholderiales</taxon>
        <taxon>Burkholderiaceae</taxon>
        <taxon>Polynucleobacter</taxon>
    </lineage>
</organism>
<dbReference type="RefSeq" id="WP_353437967.1">
    <property type="nucleotide sequence ID" value="NZ_CP099959.1"/>
</dbReference>
<keyword evidence="1" id="KW-0812">Transmembrane</keyword>